<accession>A0AA36JFF1</accession>
<sequence length="201" mass="21955">MKGGRGVCCTCAQYVAGVCLVLCSLGFSLWASEQLSDERPASFLQMHSKAHRSHRAHKESAGHVRPGECPALLRQRYPDCRVVSSRAAFNVGGALRPGPDEKNTVLVYSALDLSPRDAGASLVGWAPKMDEVTSTCPDQPKISLVHHINIYSYFGASLDPGTAYRQEDLAERSISEETFRMLASHDKARVQTPMGHAERVT</sequence>
<name>A0AA36JFF1_9DINO</name>
<protein>
    <submittedName>
        <fullName evidence="2">Uncharacterized protein</fullName>
    </submittedName>
</protein>
<dbReference type="EMBL" id="CAUJNA010003550">
    <property type="protein sequence ID" value="CAJ1404651.1"/>
    <property type="molecule type" value="Genomic_DNA"/>
</dbReference>
<feature type="transmembrane region" description="Helical" evidence="1">
    <location>
        <begin position="12"/>
        <end position="31"/>
    </location>
</feature>
<keyword evidence="3" id="KW-1185">Reference proteome</keyword>
<evidence type="ECO:0000313" key="2">
    <source>
        <dbReference type="EMBL" id="CAJ1404651.1"/>
    </source>
</evidence>
<comment type="caution">
    <text evidence="2">The sequence shown here is derived from an EMBL/GenBank/DDBJ whole genome shotgun (WGS) entry which is preliminary data.</text>
</comment>
<keyword evidence="1" id="KW-0812">Transmembrane</keyword>
<gene>
    <name evidence="2" type="ORF">EVOR1521_LOCUS27057</name>
</gene>
<evidence type="ECO:0000313" key="3">
    <source>
        <dbReference type="Proteomes" id="UP001178507"/>
    </source>
</evidence>
<evidence type="ECO:0000256" key="1">
    <source>
        <dbReference type="SAM" id="Phobius"/>
    </source>
</evidence>
<keyword evidence="1" id="KW-1133">Transmembrane helix</keyword>
<proteinExistence type="predicted"/>
<dbReference type="Proteomes" id="UP001178507">
    <property type="component" value="Unassembled WGS sequence"/>
</dbReference>
<reference evidence="2" key="1">
    <citation type="submission" date="2023-08" db="EMBL/GenBank/DDBJ databases">
        <authorList>
            <person name="Chen Y."/>
            <person name="Shah S."/>
            <person name="Dougan E. K."/>
            <person name="Thang M."/>
            <person name="Chan C."/>
        </authorList>
    </citation>
    <scope>NUCLEOTIDE SEQUENCE</scope>
</reference>
<organism evidence="2 3">
    <name type="scientific">Effrenium voratum</name>
    <dbReference type="NCBI Taxonomy" id="2562239"/>
    <lineage>
        <taxon>Eukaryota</taxon>
        <taxon>Sar</taxon>
        <taxon>Alveolata</taxon>
        <taxon>Dinophyceae</taxon>
        <taxon>Suessiales</taxon>
        <taxon>Symbiodiniaceae</taxon>
        <taxon>Effrenium</taxon>
    </lineage>
</organism>
<dbReference type="AlphaFoldDB" id="A0AA36JFF1"/>
<keyword evidence="1" id="KW-0472">Membrane</keyword>